<dbReference type="FunFam" id="1.25.40.10:FF:000968">
    <property type="entry name" value="Pentatricopeptide repeat-containing protein, mitochondrial"/>
    <property type="match status" value="1"/>
</dbReference>
<gene>
    <name evidence="4" type="primary">LOC107421594</name>
</gene>
<evidence type="ECO:0000313" key="3">
    <source>
        <dbReference type="Proteomes" id="UP001652623"/>
    </source>
</evidence>
<name>A0A6P4AKJ6_ZIZJJ</name>
<proteinExistence type="predicted"/>
<dbReference type="Pfam" id="PF20431">
    <property type="entry name" value="E_motif"/>
    <property type="match status" value="1"/>
</dbReference>
<evidence type="ECO:0000313" key="4">
    <source>
        <dbReference type="RefSeq" id="XP_015886349.1"/>
    </source>
</evidence>
<dbReference type="Pfam" id="PF01535">
    <property type="entry name" value="PPR"/>
    <property type="match status" value="7"/>
</dbReference>
<dbReference type="FunCoup" id="A0A6P4AKJ6">
    <property type="interactions" value="1"/>
</dbReference>
<dbReference type="Pfam" id="PF13041">
    <property type="entry name" value="PPR_2"/>
    <property type="match status" value="3"/>
</dbReference>
<dbReference type="NCBIfam" id="TIGR00756">
    <property type="entry name" value="PPR"/>
    <property type="match status" value="5"/>
</dbReference>
<dbReference type="RefSeq" id="XP_015886349.1">
    <property type="nucleotide sequence ID" value="XM_016030863.4"/>
</dbReference>
<evidence type="ECO:0000256" key="1">
    <source>
        <dbReference type="ARBA" id="ARBA00022737"/>
    </source>
</evidence>
<evidence type="ECO:0000256" key="2">
    <source>
        <dbReference type="PROSITE-ProRule" id="PRU00708"/>
    </source>
</evidence>
<dbReference type="GO" id="GO:0003723">
    <property type="term" value="F:RNA binding"/>
    <property type="evidence" value="ECO:0007669"/>
    <property type="project" value="InterPro"/>
</dbReference>
<keyword evidence="1" id="KW-0677">Repeat</keyword>
<dbReference type="FunFam" id="1.25.40.10:FF:000396">
    <property type="entry name" value="Pentatricopeptide repeat-containing protein At2g36730"/>
    <property type="match status" value="1"/>
</dbReference>
<dbReference type="PANTHER" id="PTHR24015">
    <property type="entry name" value="OS07G0578800 PROTEIN-RELATED"/>
    <property type="match status" value="1"/>
</dbReference>
<dbReference type="InterPro" id="IPR046960">
    <property type="entry name" value="PPR_At4g14850-like_plant"/>
</dbReference>
<feature type="repeat" description="PPR" evidence="2">
    <location>
        <begin position="20"/>
        <end position="54"/>
    </location>
</feature>
<protein>
    <submittedName>
        <fullName evidence="4">Pentatricopeptide repeat-containing protein At4g19191, mitochondrial isoform X1</fullName>
    </submittedName>
</protein>
<dbReference type="Proteomes" id="UP001652623">
    <property type="component" value="Chromosome 5"/>
</dbReference>
<feature type="repeat" description="PPR" evidence="2">
    <location>
        <begin position="426"/>
        <end position="460"/>
    </location>
</feature>
<dbReference type="GO" id="GO:0009451">
    <property type="term" value="P:RNA modification"/>
    <property type="evidence" value="ECO:0007669"/>
    <property type="project" value="InterPro"/>
</dbReference>
<accession>A0A6P4AKJ6</accession>
<dbReference type="InterPro" id="IPR046848">
    <property type="entry name" value="E_motif"/>
</dbReference>
<feature type="repeat" description="PPR" evidence="2">
    <location>
        <begin position="224"/>
        <end position="258"/>
    </location>
</feature>
<dbReference type="InterPro" id="IPR002885">
    <property type="entry name" value="PPR_rpt"/>
</dbReference>
<feature type="repeat" description="PPR" evidence="2">
    <location>
        <begin position="325"/>
        <end position="359"/>
    </location>
</feature>
<reference evidence="4" key="1">
    <citation type="submission" date="2025-08" db="UniProtKB">
        <authorList>
            <consortium name="RefSeq"/>
        </authorList>
    </citation>
    <scope>IDENTIFICATION</scope>
    <source>
        <tissue evidence="4">Seedling</tissue>
    </source>
</reference>
<feature type="repeat" description="PPR" evidence="2">
    <location>
        <begin position="395"/>
        <end position="425"/>
    </location>
</feature>
<keyword evidence="3" id="KW-1185">Reference proteome</keyword>
<dbReference type="AlphaFoldDB" id="A0A6P4AKJ6"/>
<dbReference type="FunFam" id="1.25.40.10:FF:000090">
    <property type="entry name" value="Pentatricopeptide repeat-containing protein, chloroplastic"/>
    <property type="match status" value="1"/>
</dbReference>
<dbReference type="GeneID" id="107421594"/>
<dbReference type="Gene3D" id="1.25.40.10">
    <property type="entry name" value="Tetratricopeptide repeat domain"/>
    <property type="match status" value="5"/>
</dbReference>
<dbReference type="PANTHER" id="PTHR24015:SF1993">
    <property type="entry name" value="PENTATRICOPEPTIDE REPEAT-CONTAINING PROTEIN"/>
    <property type="match status" value="1"/>
</dbReference>
<dbReference type="InterPro" id="IPR011990">
    <property type="entry name" value="TPR-like_helical_dom_sf"/>
</dbReference>
<sequence length="673" mass="74725">MVKSSSSVTPYLNRFSSFSSVGIWNSTIREAVNQGQAHRAILLFRQMKQSGLEPDNFTFPFVAKACSKLSDPKLPLVFHPHVLKSSVGSHVFVQTAIVDMYTKCGLLADAYNVFERMPERDVASWNAMVVGFSQSGCLDRVLYVFRRMRFAGFQPDSVTVMGLTQACLRSKDLKMVKAIHSFGIRTGMDADVSVTNTWIGAYSKCGDLDLAKLLFDGMELSLRTVISWNSMIAGFANFENFLDALNCYKRMLLDGHSPDASTILSLLASCVKPETLFQGTLIHCHAIQLGCVSDVSVVNTLISMYSKCDDVISARLLFDGMSHRTCVSWTAIVSGYSQKGDLDEALRLFHAMEAAGEKPDLVTMLSLISGCSQAGALELGKWIHSYAFSHGLRENIVVCNALIDMYAKCGSMSDARELFYLMPERTVVSWTTMISGCALNGEFKEALDLFYLMLELGLKPNHITFLAVLQACTHAGLLDKGTECFSMMTNVYNITPGLDHYSCIADLLGRRGMLKEALKLIQSMPIEPDIGIWSALLAACKNHRNLEIGEYVSRHIFKLDPQVAVPYVEMANIYASDGKWDGVAAIRTMMKNNKVKKSPGQSVILVNGKPHVFTVEDRGHPESLHIYTMLENLILQLKEEGYTPLAEETFKHELFEAPHNKITLSDFYGYSSL</sequence>
<dbReference type="PROSITE" id="PS51375">
    <property type="entry name" value="PPR"/>
    <property type="match status" value="6"/>
</dbReference>
<dbReference type="FunFam" id="1.25.40.10:FF:000409">
    <property type="entry name" value="Pentatricopeptide repeat-containing protein, chloroplastic"/>
    <property type="match status" value="1"/>
</dbReference>
<organism evidence="3 4">
    <name type="scientific">Ziziphus jujuba</name>
    <name type="common">Chinese jujube</name>
    <name type="synonym">Ziziphus sativa</name>
    <dbReference type="NCBI Taxonomy" id="326968"/>
    <lineage>
        <taxon>Eukaryota</taxon>
        <taxon>Viridiplantae</taxon>
        <taxon>Streptophyta</taxon>
        <taxon>Embryophyta</taxon>
        <taxon>Tracheophyta</taxon>
        <taxon>Spermatophyta</taxon>
        <taxon>Magnoliopsida</taxon>
        <taxon>eudicotyledons</taxon>
        <taxon>Gunneridae</taxon>
        <taxon>Pentapetalae</taxon>
        <taxon>rosids</taxon>
        <taxon>fabids</taxon>
        <taxon>Rosales</taxon>
        <taxon>Rhamnaceae</taxon>
        <taxon>Paliureae</taxon>
        <taxon>Ziziphus</taxon>
    </lineage>
</organism>
<feature type="repeat" description="PPR" evidence="2">
    <location>
        <begin position="121"/>
        <end position="155"/>
    </location>
</feature>
<dbReference type="InParanoid" id="A0A6P4AKJ6"/>
<dbReference type="KEGG" id="zju:107421594"/>